<evidence type="ECO:0000313" key="3">
    <source>
        <dbReference type="EMBL" id="CEL98237.1"/>
    </source>
</evidence>
<protein>
    <submittedName>
        <fullName evidence="3">Uncharacterized protein</fullName>
    </submittedName>
</protein>
<reference evidence="3 4" key="1">
    <citation type="submission" date="2014-11" db="EMBL/GenBank/DDBJ databases">
        <authorList>
            <person name="Zhu J."/>
            <person name="Qi W."/>
            <person name="Song R."/>
        </authorList>
    </citation>
    <scope>NUCLEOTIDE SEQUENCE [LARGE SCALE GENOMIC DNA]</scope>
</reference>
<dbReference type="InParanoid" id="A0A0G4ELE7"/>
<feature type="compositionally biased region" description="Basic and acidic residues" evidence="2">
    <location>
        <begin position="279"/>
        <end position="291"/>
    </location>
</feature>
<evidence type="ECO:0000313" key="4">
    <source>
        <dbReference type="Proteomes" id="UP000041254"/>
    </source>
</evidence>
<name>A0A0G4ELE7_VITBC</name>
<dbReference type="VEuPathDB" id="CryptoDB:Vbra_5174"/>
<feature type="compositionally biased region" description="Polar residues" evidence="2">
    <location>
        <begin position="125"/>
        <end position="141"/>
    </location>
</feature>
<evidence type="ECO:0000256" key="1">
    <source>
        <dbReference type="SAM" id="Coils"/>
    </source>
</evidence>
<feature type="compositionally biased region" description="Polar residues" evidence="2">
    <location>
        <begin position="264"/>
        <end position="277"/>
    </location>
</feature>
<sequence length="397" mass="43629">MERHPLPASVERLKERAAALPDKAARLARGRQLLVNYRRRKDLRLLPADLRDDRDALSKILDRYRRVSPRASPAPSPTADHHPQSDREGGSPQTTAELSSPPPPIHVEDSVSPVSASSRDRKSTDGPQTSDTKAASGSKMTASDDSSFGGGRRVSVGGSPLATRLEELQLKLAVTRERNAFLEPSLEQAQETMKKLTEEREALAAQVKQLTAKVDNLHAENQRLHADLRDRKLTESQSSSQAAVLSHAVKDISSYFAIAHGSPPSWSRQTSAATPGQQRADHGRRGGSDRWDKLDSLVRGALRHSEGVPLLRASLAAAQKELEAMRREWEEAVGTGGRAGGVRDGPTADDSQLRQEMEAMQKHIARLEAKMDLHRNEIRLLSEENERLRTAGKQTAK</sequence>
<organism evidence="3 4">
    <name type="scientific">Vitrella brassicaformis (strain CCMP3155)</name>
    <dbReference type="NCBI Taxonomy" id="1169540"/>
    <lineage>
        <taxon>Eukaryota</taxon>
        <taxon>Sar</taxon>
        <taxon>Alveolata</taxon>
        <taxon>Colpodellida</taxon>
        <taxon>Vitrellaceae</taxon>
        <taxon>Vitrella</taxon>
    </lineage>
</organism>
<gene>
    <name evidence="3" type="ORF">Vbra_5174</name>
</gene>
<accession>A0A0G4ELE7</accession>
<proteinExistence type="predicted"/>
<feature type="region of interest" description="Disordered" evidence="2">
    <location>
        <begin position="261"/>
        <end position="291"/>
    </location>
</feature>
<feature type="coiled-coil region" evidence="1">
    <location>
        <begin position="186"/>
        <end position="227"/>
    </location>
</feature>
<evidence type="ECO:0000256" key="2">
    <source>
        <dbReference type="SAM" id="MobiDB-lite"/>
    </source>
</evidence>
<feature type="compositionally biased region" description="Low complexity" evidence="2">
    <location>
        <begin position="143"/>
        <end position="158"/>
    </location>
</feature>
<dbReference type="Proteomes" id="UP000041254">
    <property type="component" value="Unassembled WGS sequence"/>
</dbReference>
<dbReference type="AlphaFoldDB" id="A0A0G4ELE7"/>
<feature type="region of interest" description="Disordered" evidence="2">
    <location>
        <begin position="61"/>
        <end position="158"/>
    </location>
</feature>
<feature type="compositionally biased region" description="Basic and acidic residues" evidence="2">
    <location>
        <begin position="79"/>
        <end position="89"/>
    </location>
</feature>
<dbReference type="EMBL" id="CDMY01000266">
    <property type="protein sequence ID" value="CEL98237.1"/>
    <property type="molecule type" value="Genomic_DNA"/>
</dbReference>
<keyword evidence="1" id="KW-0175">Coiled coil</keyword>
<keyword evidence="4" id="KW-1185">Reference proteome</keyword>
<feature type="coiled-coil region" evidence="1">
    <location>
        <begin position="308"/>
        <end position="391"/>
    </location>
</feature>